<name>A0ABT2TI12_9FIRM</name>
<dbReference type="RefSeq" id="WP_158424633.1">
    <property type="nucleotide sequence ID" value="NZ_JAOQJQ010000002.1"/>
</dbReference>
<gene>
    <name evidence="1" type="ORF">OCV88_05800</name>
</gene>
<sequence length="203" mass="22878">MKTEHVITIGRQFGSGGREIGAKLAKKLEIPVYDKEILDRAAQESGLSEAVIKTYDEKPRSLLFTAATDPYAFGMMSAGVDETVENRALNASMKAIWKIEKEGPCVIIGRGADYFLKDQENVLKVFIYAPMEDRIKEVMKREDIPEDRAKKMITQIDKKRAAYYNFYTMKRWGAMESYDICINSSCHGIDGTVDILAMIASNN</sequence>
<dbReference type="EMBL" id="JAOQJQ010000002">
    <property type="protein sequence ID" value="MCU6761854.1"/>
    <property type="molecule type" value="Genomic_DNA"/>
</dbReference>
<reference evidence="1 2" key="1">
    <citation type="journal article" date="2021" name="ISME Commun">
        <title>Automated analysis of genomic sequences facilitates high-throughput and comprehensive description of bacteria.</title>
        <authorList>
            <person name="Hitch T.C.A."/>
        </authorList>
    </citation>
    <scope>NUCLEOTIDE SEQUENCE [LARGE SCALE GENOMIC DNA]</scope>
    <source>
        <strain evidence="1 2">Sanger_109</strain>
    </source>
</reference>
<dbReference type="InterPro" id="IPR027417">
    <property type="entry name" value="P-loop_NTPase"/>
</dbReference>
<proteinExistence type="predicted"/>
<dbReference type="Proteomes" id="UP001652442">
    <property type="component" value="Unassembled WGS sequence"/>
</dbReference>
<dbReference type="Pfam" id="PF13189">
    <property type="entry name" value="Cytidylate_kin2"/>
    <property type="match status" value="1"/>
</dbReference>
<evidence type="ECO:0000313" key="2">
    <source>
        <dbReference type="Proteomes" id="UP001652442"/>
    </source>
</evidence>
<protein>
    <submittedName>
        <fullName evidence="1">Cytidylate kinase-like family protein</fullName>
    </submittedName>
</protein>
<dbReference type="SUPFAM" id="SSF52540">
    <property type="entry name" value="P-loop containing nucleoside triphosphate hydrolases"/>
    <property type="match status" value="1"/>
</dbReference>
<accession>A0ABT2TI12</accession>
<evidence type="ECO:0000313" key="1">
    <source>
        <dbReference type="EMBL" id="MCU6761854.1"/>
    </source>
</evidence>
<dbReference type="Gene3D" id="3.40.50.300">
    <property type="entry name" value="P-loop containing nucleotide triphosphate hydrolases"/>
    <property type="match status" value="1"/>
</dbReference>
<comment type="caution">
    <text evidence="1">The sequence shown here is derived from an EMBL/GenBank/DDBJ whole genome shotgun (WGS) entry which is preliminary data.</text>
</comment>
<organism evidence="1 2">
    <name type="scientific">Brotonthovivens ammoniilytica</name>
    <dbReference type="NCBI Taxonomy" id="2981725"/>
    <lineage>
        <taxon>Bacteria</taxon>
        <taxon>Bacillati</taxon>
        <taxon>Bacillota</taxon>
        <taxon>Clostridia</taxon>
        <taxon>Lachnospirales</taxon>
        <taxon>Lachnospiraceae</taxon>
        <taxon>Brotonthovivens</taxon>
    </lineage>
</organism>
<keyword evidence="2" id="KW-1185">Reference proteome</keyword>